<comment type="caution">
    <text evidence="1">The sequence shown here is derived from an EMBL/GenBank/DDBJ whole genome shotgun (WGS) entry which is preliminary data.</text>
</comment>
<proteinExistence type="predicted"/>
<reference evidence="1 2" key="1">
    <citation type="submission" date="2019-05" db="EMBL/GenBank/DDBJ databases">
        <title>Another draft genome of Portunus trituberculatus and its Hox gene families provides insights of decapod evolution.</title>
        <authorList>
            <person name="Jeong J.-H."/>
            <person name="Song I."/>
            <person name="Kim S."/>
            <person name="Choi T."/>
            <person name="Kim D."/>
            <person name="Ryu S."/>
            <person name="Kim W."/>
        </authorList>
    </citation>
    <scope>NUCLEOTIDE SEQUENCE [LARGE SCALE GENOMIC DNA]</scope>
    <source>
        <tissue evidence="1">Muscle</tissue>
    </source>
</reference>
<protein>
    <submittedName>
        <fullName evidence="1">Uncharacterized protein</fullName>
    </submittedName>
</protein>
<dbReference type="AlphaFoldDB" id="A0A5B7HDV7"/>
<evidence type="ECO:0000313" key="2">
    <source>
        <dbReference type="Proteomes" id="UP000324222"/>
    </source>
</evidence>
<accession>A0A5B7HDV7</accession>
<name>A0A5B7HDV7_PORTR</name>
<sequence>MRFVLISQTRELDEVSRESRVHIMFRTLALYRQILLRHQRKDESRNLKYDFNTCPLFYREYFVWGWEGQESQRDSCLTRKWNSMSHINTPTSTLFSANHLALKASRTQLSATLSLRPGKHDQ</sequence>
<evidence type="ECO:0000313" key="1">
    <source>
        <dbReference type="EMBL" id="MPC69292.1"/>
    </source>
</evidence>
<organism evidence="1 2">
    <name type="scientific">Portunus trituberculatus</name>
    <name type="common">Swimming crab</name>
    <name type="synonym">Neptunus trituberculatus</name>
    <dbReference type="NCBI Taxonomy" id="210409"/>
    <lineage>
        <taxon>Eukaryota</taxon>
        <taxon>Metazoa</taxon>
        <taxon>Ecdysozoa</taxon>
        <taxon>Arthropoda</taxon>
        <taxon>Crustacea</taxon>
        <taxon>Multicrustacea</taxon>
        <taxon>Malacostraca</taxon>
        <taxon>Eumalacostraca</taxon>
        <taxon>Eucarida</taxon>
        <taxon>Decapoda</taxon>
        <taxon>Pleocyemata</taxon>
        <taxon>Brachyura</taxon>
        <taxon>Eubrachyura</taxon>
        <taxon>Portunoidea</taxon>
        <taxon>Portunidae</taxon>
        <taxon>Portuninae</taxon>
        <taxon>Portunus</taxon>
    </lineage>
</organism>
<dbReference type="EMBL" id="VSRR010029174">
    <property type="protein sequence ID" value="MPC69292.1"/>
    <property type="molecule type" value="Genomic_DNA"/>
</dbReference>
<keyword evidence="2" id="KW-1185">Reference proteome</keyword>
<dbReference type="Proteomes" id="UP000324222">
    <property type="component" value="Unassembled WGS sequence"/>
</dbReference>
<gene>
    <name evidence="1" type="ORF">E2C01_063511</name>
</gene>